<feature type="region of interest" description="Disordered" evidence="1">
    <location>
        <begin position="78"/>
        <end position="217"/>
    </location>
</feature>
<evidence type="ECO:0000313" key="3">
    <source>
        <dbReference type="Proteomes" id="UP000232323"/>
    </source>
</evidence>
<accession>A0A250X0E5</accession>
<reference evidence="2 3" key="1">
    <citation type="submission" date="2017-08" db="EMBL/GenBank/DDBJ databases">
        <title>Acidophilic green algal genome provides insights into adaptation to an acidic environment.</title>
        <authorList>
            <person name="Hirooka S."/>
            <person name="Hirose Y."/>
            <person name="Kanesaki Y."/>
            <person name="Higuchi S."/>
            <person name="Fujiwara T."/>
            <person name="Onuma R."/>
            <person name="Era A."/>
            <person name="Ohbayashi R."/>
            <person name="Uzuka A."/>
            <person name="Nozaki H."/>
            <person name="Yoshikawa H."/>
            <person name="Miyagishima S.Y."/>
        </authorList>
    </citation>
    <scope>NUCLEOTIDE SEQUENCE [LARGE SCALE GENOMIC DNA]</scope>
    <source>
        <strain evidence="2 3">NIES-2499</strain>
    </source>
</reference>
<sequence>MQSSAGAYGQSNVHNAYMQPSYHPESSYDPQVGLQQPTAQHYQHAPYLHTQYEQNSNQGWQQPQQHAPSYALAQTLHPHESACGSQSDWQHQHPQPSVGHYQPSQWPQQSVPPAEFSTSTQAHQHQQYKQPPPAIQVPGLNMVEPVPGPSSQQMQQHYGGMRAPPPGVTFYPAQDQVQKQPLPYQSNQQHLSSQQQGSYYGAGSPTHQRDMAAAGSFKKPEHVEIPRMGRGMYAGAISSQLQAVDMGMTPQSGAPMVSPGGSNKPRIPPTLNGWERNADVVQMQQAGLTAAHNAKDGINKFEGVYSKAHAGKTSQSSFNKDHTVAKGPYLDDVLPHARQRMAVVELPEAAAAASTPAGMPTIDHNPGLPSTGAPWQKNQVPVAHGVRMLPGALQTQDHLYNAQAGLIAPPGDVQKGRGMQFGRAKQTNIVTGAQGLSHNSESDKALYPSVNRHLLSGGNVSHIVQGPQGLMEGGQHKFIPAPFAGKTNYSVLTGDYQGVHGPLKPYQPMARHAGKISASNIVQGNNGITIMGNVVPQRVPSDGHGHWSTTYDDTYHHLQVGQLQLKQNLQKRNQGPDRF</sequence>
<dbReference type="AlphaFoldDB" id="A0A250X0E5"/>
<comment type="caution">
    <text evidence="2">The sequence shown here is derived from an EMBL/GenBank/DDBJ whole genome shotgun (WGS) entry which is preliminary data.</text>
</comment>
<feature type="compositionally biased region" description="Low complexity" evidence="1">
    <location>
        <begin position="184"/>
        <end position="204"/>
    </location>
</feature>
<feature type="compositionally biased region" description="Polar residues" evidence="1">
    <location>
        <begin position="116"/>
        <end position="129"/>
    </location>
</feature>
<dbReference type="Proteomes" id="UP000232323">
    <property type="component" value="Unassembled WGS sequence"/>
</dbReference>
<evidence type="ECO:0000313" key="2">
    <source>
        <dbReference type="EMBL" id="GAX76538.1"/>
    </source>
</evidence>
<dbReference type="EMBL" id="BEGY01000018">
    <property type="protein sequence ID" value="GAX76538.1"/>
    <property type="molecule type" value="Genomic_DNA"/>
</dbReference>
<feature type="compositionally biased region" description="Polar residues" evidence="1">
    <location>
        <begin position="83"/>
        <end position="95"/>
    </location>
</feature>
<keyword evidence="3" id="KW-1185">Reference proteome</keyword>
<organism evidence="2 3">
    <name type="scientific">Chlamydomonas eustigma</name>
    <dbReference type="NCBI Taxonomy" id="1157962"/>
    <lineage>
        <taxon>Eukaryota</taxon>
        <taxon>Viridiplantae</taxon>
        <taxon>Chlorophyta</taxon>
        <taxon>core chlorophytes</taxon>
        <taxon>Chlorophyceae</taxon>
        <taxon>CS clade</taxon>
        <taxon>Chlamydomonadales</taxon>
        <taxon>Chlamydomonadaceae</taxon>
        <taxon>Chlamydomonas</taxon>
    </lineage>
</organism>
<gene>
    <name evidence="2" type="ORF">CEUSTIGMA_g3984.t1</name>
</gene>
<evidence type="ECO:0000256" key="1">
    <source>
        <dbReference type="SAM" id="MobiDB-lite"/>
    </source>
</evidence>
<protein>
    <submittedName>
        <fullName evidence="2">Uncharacterized protein</fullName>
    </submittedName>
</protein>
<feature type="region of interest" description="Disordered" evidence="1">
    <location>
        <begin position="17"/>
        <end position="39"/>
    </location>
</feature>
<name>A0A250X0E5_9CHLO</name>
<feature type="compositionally biased region" description="Low complexity" evidence="1">
    <location>
        <begin position="102"/>
        <end position="113"/>
    </location>
</feature>
<proteinExistence type="predicted"/>